<dbReference type="InterPro" id="IPR013249">
    <property type="entry name" value="RNA_pol_sigma70_r4_t2"/>
</dbReference>
<name>A0ABU6IKQ2_9ACTN</name>
<feature type="domain" description="RNA polymerase sigma factor 70 region 4 type 2" evidence="7">
    <location>
        <begin position="156"/>
        <end position="195"/>
    </location>
</feature>
<dbReference type="RefSeq" id="WP_338211558.1">
    <property type="nucleotide sequence ID" value="NZ_JAYMFF010000028.1"/>
</dbReference>
<dbReference type="Pfam" id="PF08281">
    <property type="entry name" value="Sigma70_r4_2"/>
    <property type="match status" value="1"/>
</dbReference>
<protein>
    <submittedName>
        <fullName evidence="8">Sigma-70 family RNA polymerase sigma factor</fullName>
    </submittedName>
</protein>
<dbReference type="InterPro" id="IPR013325">
    <property type="entry name" value="RNA_pol_sigma_r2"/>
</dbReference>
<reference evidence="8 9" key="1">
    <citation type="submission" date="2024-01" db="EMBL/GenBank/DDBJ databases">
        <title>novel species in genus Adlercreutzia.</title>
        <authorList>
            <person name="Liu X."/>
        </authorList>
    </citation>
    <scope>NUCLEOTIDE SEQUENCE [LARGE SCALE GENOMIC DNA]</scope>
    <source>
        <strain evidence="8 9">R7</strain>
    </source>
</reference>
<evidence type="ECO:0000256" key="1">
    <source>
        <dbReference type="ARBA" id="ARBA00010641"/>
    </source>
</evidence>
<evidence type="ECO:0000259" key="7">
    <source>
        <dbReference type="Pfam" id="PF08281"/>
    </source>
</evidence>
<evidence type="ECO:0000313" key="9">
    <source>
        <dbReference type="Proteomes" id="UP001349994"/>
    </source>
</evidence>
<evidence type="ECO:0000256" key="2">
    <source>
        <dbReference type="ARBA" id="ARBA00023015"/>
    </source>
</evidence>
<evidence type="ECO:0000256" key="3">
    <source>
        <dbReference type="ARBA" id="ARBA00023082"/>
    </source>
</evidence>
<proteinExistence type="inferred from homology"/>
<dbReference type="InterPro" id="IPR014284">
    <property type="entry name" value="RNA_pol_sigma-70_dom"/>
</dbReference>
<organism evidence="8 9">
    <name type="scientific">Adlercreutzia wanghongyangiae</name>
    <dbReference type="NCBI Taxonomy" id="3111451"/>
    <lineage>
        <taxon>Bacteria</taxon>
        <taxon>Bacillati</taxon>
        <taxon>Actinomycetota</taxon>
        <taxon>Coriobacteriia</taxon>
        <taxon>Eggerthellales</taxon>
        <taxon>Eggerthellaceae</taxon>
        <taxon>Adlercreutzia</taxon>
    </lineage>
</organism>
<dbReference type="NCBIfam" id="TIGR02937">
    <property type="entry name" value="sigma70-ECF"/>
    <property type="match status" value="1"/>
</dbReference>
<sequence length="449" mass="46545">MATGDGRTGGFGYDEHAKEKLADLVVRAQADDRGAFEELYRRTAQAQYFTIVGRVGEQPAADILQEVYLVAWKNRAKIRPQAVLGYLSATARNLCLQHFQQRARMADAPVVDEGAEGGAAGELVASGAESDAADPAGTYDAAERRARLAHALRHDLTDRERDAVLMRYYLGMKVGAIAEQMEVSRNTVRNLINSALPTLRRKVGVLPMGAGLSAALSEAVERPLAPGVHPRPRPRSAGLQWGTRAVAAATVAAAVGVLGFAAAWQPTEPVMDEPVPLMEPEPKPTPADAEAPQLVSADVENGLLALTVRDDGGMEAVWCVAEDGTRYDAVTVGRAADVAATDADAAAAAAAEAASTAGAAVATDADAADVVATTTDATTAGAAGADATAAADVQPSDVVEAAQTALSVWWFEVPSGSYEVHLVDAAGNEASGTVNADVKPIYPAPTGSR</sequence>
<gene>
    <name evidence="8" type="ORF">VIN30_11060</name>
</gene>
<keyword evidence="5" id="KW-0804">Transcription</keyword>
<dbReference type="SUPFAM" id="SSF88659">
    <property type="entry name" value="Sigma3 and sigma4 domains of RNA polymerase sigma factors"/>
    <property type="match status" value="1"/>
</dbReference>
<keyword evidence="4" id="KW-0238">DNA-binding</keyword>
<keyword evidence="9" id="KW-1185">Reference proteome</keyword>
<evidence type="ECO:0000256" key="4">
    <source>
        <dbReference type="ARBA" id="ARBA00023125"/>
    </source>
</evidence>
<dbReference type="Gene3D" id="1.10.10.10">
    <property type="entry name" value="Winged helix-like DNA-binding domain superfamily/Winged helix DNA-binding domain"/>
    <property type="match status" value="1"/>
</dbReference>
<dbReference type="InterPro" id="IPR036388">
    <property type="entry name" value="WH-like_DNA-bd_sf"/>
</dbReference>
<keyword evidence="2" id="KW-0805">Transcription regulation</keyword>
<dbReference type="Gene3D" id="1.10.1740.10">
    <property type="match status" value="1"/>
</dbReference>
<dbReference type="Proteomes" id="UP001349994">
    <property type="component" value="Unassembled WGS sequence"/>
</dbReference>
<evidence type="ECO:0000313" key="8">
    <source>
        <dbReference type="EMBL" id="MEC4176987.1"/>
    </source>
</evidence>
<evidence type="ECO:0000256" key="5">
    <source>
        <dbReference type="ARBA" id="ARBA00023163"/>
    </source>
</evidence>
<evidence type="ECO:0000259" key="6">
    <source>
        <dbReference type="Pfam" id="PF04542"/>
    </source>
</evidence>
<comment type="caution">
    <text evidence="8">The sequence shown here is derived from an EMBL/GenBank/DDBJ whole genome shotgun (WGS) entry which is preliminary data.</text>
</comment>
<dbReference type="EMBL" id="JAYMFF010000028">
    <property type="protein sequence ID" value="MEC4176987.1"/>
    <property type="molecule type" value="Genomic_DNA"/>
</dbReference>
<dbReference type="CDD" id="cd06171">
    <property type="entry name" value="Sigma70_r4"/>
    <property type="match status" value="1"/>
</dbReference>
<dbReference type="SUPFAM" id="SSF88946">
    <property type="entry name" value="Sigma2 domain of RNA polymerase sigma factors"/>
    <property type="match status" value="1"/>
</dbReference>
<dbReference type="Pfam" id="PF04542">
    <property type="entry name" value="Sigma70_r2"/>
    <property type="match status" value="1"/>
</dbReference>
<dbReference type="InterPro" id="IPR007627">
    <property type="entry name" value="RNA_pol_sigma70_r2"/>
</dbReference>
<comment type="similarity">
    <text evidence="1">Belongs to the sigma-70 factor family. ECF subfamily.</text>
</comment>
<dbReference type="PANTHER" id="PTHR43133:SF52">
    <property type="entry name" value="ECF RNA POLYMERASE SIGMA FACTOR SIGL"/>
    <property type="match status" value="1"/>
</dbReference>
<feature type="domain" description="RNA polymerase sigma-70 region 2" evidence="6">
    <location>
        <begin position="58"/>
        <end position="104"/>
    </location>
</feature>
<dbReference type="PANTHER" id="PTHR43133">
    <property type="entry name" value="RNA POLYMERASE ECF-TYPE SIGMA FACTO"/>
    <property type="match status" value="1"/>
</dbReference>
<dbReference type="InterPro" id="IPR013324">
    <property type="entry name" value="RNA_pol_sigma_r3/r4-like"/>
</dbReference>
<accession>A0ABU6IKQ2</accession>
<keyword evidence="3" id="KW-0731">Sigma factor</keyword>
<dbReference type="InterPro" id="IPR039425">
    <property type="entry name" value="RNA_pol_sigma-70-like"/>
</dbReference>